<sequence length="367" mass="38565">MGLFSIFQKNKQEGAGQDSGYYSKADDGATLERARSKRASSAEGVAARRTRSGRESDDPVLPEKKRARRRLVGAIALALTVAVGLPMLLDSEPKPLASDIAIQIPSKEKPAEPAPEARAPESRVAADEALDKSEEIVKDAPPAKPGAPAPAAAPALAAAPATKPAPLDIHPAAPAVTEKKPAVTAAPHVAELKLHEPPKPKEPVKDAGKDAAREAAKLAETRAAEVKAAEAKAAEARLAKLAKEAKEAKEAKLEARKTEPHAEAKKPEPETKPVKAVDAARAMAILEDKPSDTRYMVQVAAVTSQEKVDELQGKLKEAGIQSFTQKVTTANGALTRIRVGPFANKEEAEKVRAKLGKIGLSSSLATS</sequence>
<feature type="compositionally biased region" description="Low complexity" evidence="1">
    <location>
        <begin position="149"/>
        <end position="166"/>
    </location>
</feature>
<dbReference type="RefSeq" id="WP_093555725.1">
    <property type="nucleotide sequence ID" value="NZ_FPBO01000009.1"/>
</dbReference>
<dbReference type="STRING" id="1035707.SAMN05216552_100963"/>
<protein>
    <submittedName>
        <fullName evidence="3">DedD protein</fullName>
    </submittedName>
</protein>
<dbReference type="Gene3D" id="3.30.70.1070">
    <property type="entry name" value="Sporulation related repeat"/>
    <property type="match status" value="1"/>
</dbReference>
<feature type="compositionally biased region" description="Basic and acidic residues" evidence="1">
    <location>
        <begin position="52"/>
        <end position="64"/>
    </location>
</feature>
<gene>
    <name evidence="3" type="ORF">SAMN05216552_100963</name>
</gene>
<dbReference type="PANTHER" id="PTHR38687:SF1">
    <property type="entry name" value="CELL DIVISION PROTEIN DEDD"/>
    <property type="match status" value="1"/>
</dbReference>
<evidence type="ECO:0000259" key="2">
    <source>
        <dbReference type="PROSITE" id="PS51724"/>
    </source>
</evidence>
<dbReference type="GO" id="GO:0030428">
    <property type="term" value="C:cell septum"/>
    <property type="evidence" value="ECO:0007669"/>
    <property type="project" value="TreeGrafter"/>
</dbReference>
<dbReference type="InterPro" id="IPR007730">
    <property type="entry name" value="SPOR-like_dom"/>
</dbReference>
<feature type="compositionally biased region" description="Basic and acidic residues" evidence="1">
    <location>
        <begin position="190"/>
        <end position="221"/>
    </location>
</feature>
<dbReference type="PANTHER" id="PTHR38687">
    <property type="entry name" value="CELL DIVISION PROTEIN DEDD-RELATED"/>
    <property type="match status" value="1"/>
</dbReference>
<feature type="region of interest" description="Disordered" evidence="1">
    <location>
        <begin position="103"/>
        <end position="221"/>
    </location>
</feature>
<proteinExistence type="predicted"/>
<accession>A0A1I7IV41</accession>
<dbReference type="GO" id="GO:0042834">
    <property type="term" value="F:peptidoglycan binding"/>
    <property type="evidence" value="ECO:0007669"/>
    <property type="project" value="InterPro"/>
</dbReference>
<dbReference type="GO" id="GO:0032153">
    <property type="term" value="C:cell division site"/>
    <property type="evidence" value="ECO:0007669"/>
    <property type="project" value="TreeGrafter"/>
</dbReference>
<reference evidence="4" key="1">
    <citation type="submission" date="2016-10" db="EMBL/GenBank/DDBJ databases">
        <authorList>
            <person name="Varghese N."/>
            <person name="Submissions S."/>
        </authorList>
    </citation>
    <scope>NUCLEOTIDE SEQUENCE [LARGE SCALE GENOMIC DNA]</scope>
    <source>
        <strain evidence="4">CGMCC 1.11014</strain>
    </source>
</reference>
<dbReference type="OrthoDB" id="8563804at2"/>
<keyword evidence="4" id="KW-1185">Reference proteome</keyword>
<feature type="region of interest" description="Disordered" evidence="1">
    <location>
        <begin position="244"/>
        <end position="276"/>
    </location>
</feature>
<dbReference type="SUPFAM" id="SSF110997">
    <property type="entry name" value="Sporulation related repeat"/>
    <property type="match status" value="1"/>
</dbReference>
<dbReference type="Pfam" id="PF05036">
    <property type="entry name" value="SPOR"/>
    <property type="match status" value="1"/>
</dbReference>
<dbReference type="InterPro" id="IPR052521">
    <property type="entry name" value="Cell_div_SPOR-domain"/>
</dbReference>
<feature type="compositionally biased region" description="Basic and acidic residues" evidence="1">
    <location>
        <begin position="244"/>
        <end position="275"/>
    </location>
</feature>
<dbReference type="EMBL" id="FPBO01000009">
    <property type="protein sequence ID" value="SFU76768.1"/>
    <property type="molecule type" value="Genomic_DNA"/>
</dbReference>
<dbReference type="Proteomes" id="UP000199391">
    <property type="component" value="Unassembled WGS sequence"/>
</dbReference>
<dbReference type="GO" id="GO:0032506">
    <property type="term" value="P:cytokinetic process"/>
    <property type="evidence" value="ECO:0007669"/>
    <property type="project" value="TreeGrafter"/>
</dbReference>
<feature type="compositionally biased region" description="Basic and acidic residues" evidence="1">
    <location>
        <begin position="24"/>
        <end position="34"/>
    </location>
</feature>
<dbReference type="PROSITE" id="PS51724">
    <property type="entry name" value="SPOR"/>
    <property type="match status" value="1"/>
</dbReference>
<dbReference type="AlphaFoldDB" id="A0A1I7IV41"/>
<evidence type="ECO:0000313" key="3">
    <source>
        <dbReference type="EMBL" id="SFU76768.1"/>
    </source>
</evidence>
<feature type="compositionally biased region" description="Basic and acidic residues" evidence="1">
    <location>
        <begin position="118"/>
        <end position="138"/>
    </location>
</feature>
<name>A0A1I7IV41_9BURK</name>
<organism evidence="3 4">
    <name type="scientific">Pseudoduganella namucuonensis</name>
    <dbReference type="NCBI Taxonomy" id="1035707"/>
    <lineage>
        <taxon>Bacteria</taxon>
        <taxon>Pseudomonadati</taxon>
        <taxon>Pseudomonadota</taxon>
        <taxon>Betaproteobacteria</taxon>
        <taxon>Burkholderiales</taxon>
        <taxon>Oxalobacteraceae</taxon>
        <taxon>Telluria group</taxon>
        <taxon>Pseudoduganella</taxon>
    </lineage>
</organism>
<evidence type="ECO:0000313" key="4">
    <source>
        <dbReference type="Proteomes" id="UP000199391"/>
    </source>
</evidence>
<dbReference type="InterPro" id="IPR036680">
    <property type="entry name" value="SPOR-like_sf"/>
</dbReference>
<feature type="region of interest" description="Disordered" evidence="1">
    <location>
        <begin position="1"/>
        <end position="66"/>
    </location>
</feature>
<evidence type="ECO:0000256" key="1">
    <source>
        <dbReference type="SAM" id="MobiDB-lite"/>
    </source>
</evidence>
<feature type="domain" description="SPOR" evidence="2">
    <location>
        <begin position="289"/>
        <end position="367"/>
    </location>
</feature>